<keyword evidence="1" id="KW-0614">Plasmid</keyword>
<name>A0A142CN54_SHIDY</name>
<geneLocation type="plasmid" evidence="1">
    <name>p93-531-1</name>
</geneLocation>
<reference evidence="1" key="1">
    <citation type="journal article" date="2016" name="Nat. Microbiol.">
        <title>Global phylogeography and evolutionary history of Shigella dysenteriae type 1.</title>
        <authorList>
            <person name="Njamkepo E."/>
            <person name="Fawal N."/>
            <person name="Tran-Dien A."/>
            <person name="Hawkey J."/>
            <person name="Strockbine N."/>
            <person name="Jenkins C."/>
            <person name="Talukder K.A."/>
            <person name="Bercion R."/>
            <person name="Kuleshov K."/>
            <person name="Kolinska R."/>
            <person name="Russell J.E."/>
            <person name="Kaftyreva L."/>
            <person name="Accou-Demartin M."/>
            <person name="Karas A."/>
            <person name="Vandenberg O."/>
            <person name="Mather A.E."/>
            <person name="Mason C.J."/>
            <person name="Page A.J."/>
            <person name="Ramamurthy T."/>
            <person name="Bizet C."/>
            <person name="Gamian A."/>
            <person name="Carle I."/>
            <person name="Sow A.G."/>
            <person name="Bouchier C."/>
            <person name="Wester A.L."/>
            <person name="Lejay-Collin M."/>
            <person name="Fonkoua M.C."/>
            <person name="Hello S.L."/>
            <person name="Blaser M.J."/>
            <person name="Jernberg C."/>
            <person name="Ruckly C."/>
            <person name="Merens A."/>
            <person name="Page A.L."/>
            <person name="Aslett M."/>
            <person name="Roggentin P."/>
            <person name="Fruth A."/>
            <person name="Denamur E."/>
            <person name="Venkatesan M."/>
            <person name="Bercovier H."/>
            <person name="Bodhidatta L."/>
            <person name="Chiou C.S."/>
            <person name="Clermont D."/>
            <person name="Colonna B."/>
            <person name="Egorova S."/>
            <person name="Pazhani G.P."/>
            <person name="Ezernitchi A.V."/>
            <person name="Guigon G."/>
            <person name="Harris S.R."/>
            <person name="Izumiya H."/>
            <person name="Korzeniowska-Kowal A."/>
            <person name="Lutynska A."/>
            <person name="Gouali M."/>
            <person name="Grimont F."/>
            <person name="Langendorf C."/>
            <person name="Marejkova M."/>
            <person name="Peterson L.A."/>
            <person name="Perez-Perez G."/>
            <person name="Ngandjio A."/>
            <person name="Podkolzin A."/>
            <person name="Souche E."/>
            <person name="Makarova M."/>
            <person name="Shipulin G.A."/>
            <person name="Ye C."/>
            <person name="Zemlickova H."/>
            <person name="Herpay M."/>
            <person name="Grimont P.A."/>
            <person name="Parkhill J."/>
            <person name="Sansonetti P."/>
            <person name="Holt K.E."/>
            <person name="Brisse S."/>
            <person name="Thomson N.R."/>
            <person name="Weill F.X."/>
        </authorList>
    </citation>
    <scope>NUCLEOTIDE SEQUENCE</scope>
    <source>
        <strain evidence="1">93-531-1</strain>
        <plasmid evidence="1">p93-531-1</plasmid>
    </source>
</reference>
<accession>A0A142CN54</accession>
<dbReference type="AlphaFoldDB" id="A0A142CN54"/>
<dbReference type="EMBL" id="KT754165">
    <property type="protein sequence ID" value="AMQ11999.1"/>
    <property type="molecule type" value="Genomic_DNA"/>
</dbReference>
<proteinExistence type="predicted"/>
<organism evidence="1">
    <name type="scientific">Shigella dysenteriae 1</name>
    <dbReference type="NCBI Taxonomy" id="984897"/>
    <lineage>
        <taxon>Bacteria</taxon>
        <taxon>Pseudomonadati</taxon>
        <taxon>Pseudomonadota</taxon>
        <taxon>Gammaproteobacteria</taxon>
        <taxon>Enterobacterales</taxon>
        <taxon>Enterobacteriaceae</taxon>
        <taxon>Shigella</taxon>
    </lineage>
</organism>
<protein>
    <submittedName>
        <fullName evidence="1">Uncharacterized protein</fullName>
    </submittedName>
</protein>
<sequence>MIAMLTRDRFMVKRGQIYGYLRFYQGTDLWLKGDRFMVN</sequence>
<evidence type="ECO:0000313" key="1">
    <source>
        <dbReference type="EMBL" id="AMQ11999.1"/>
    </source>
</evidence>